<protein>
    <submittedName>
        <fullName evidence="1">Uncharacterized protein</fullName>
    </submittedName>
</protein>
<dbReference type="Proteomes" id="UP000299102">
    <property type="component" value="Unassembled WGS sequence"/>
</dbReference>
<keyword evidence="2" id="KW-1185">Reference proteome</keyword>
<reference evidence="1 2" key="1">
    <citation type="journal article" date="2019" name="Commun. Biol.">
        <title>The bagworm genome reveals a unique fibroin gene that provides high tensile strength.</title>
        <authorList>
            <person name="Kono N."/>
            <person name="Nakamura H."/>
            <person name="Ohtoshi R."/>
            <person name="Tomita M."/>
            <person name="Numata K."/>
            <person name="Arakawa K."/>
        </authorList>
    </citation>
    <scope>NUCLEOTIDE SEQUENCE [LARGE SCALE GENOMIC DNA]</scope>
</reference>
<gene>
    <name evidence="1" type="ORF">EVAR_71038_1</name>
</gene>
<dbReference type="PROSITE" id="PS51257">
    <property type="entry name" value="PROKAR_LIPOPROTEIN"/>
    <property type="match status" value="1"/>
</dbReference>
<sequence length="117" mass="12818">MSRLSTCPRNPGAGLVLVSCNTLTFCYRGIEAYREPRSGDGVPNLQGVIPKKTLCQPWLAYSAANGGSSGAVVYQQTFHEFPERVVDVKLRHDAHLSASSHLFVMPDLWKARAQKAS</sequence>
<organism evidence="1 2">
    <name type="scientific">Eumeta variegata</name>
    <name type="common">Bagworm moth</name>
    <name type="synonym">Eumeta japonica</name>
    <dbReference type="NCBI Taxonomy" id="151549"/>
    <lineage>
        <taxon>Eukaryota</taxon>
        <taxon>Metazoa</taxon>
        <taxon>Ecdysozoa</taxon>
        <taxon>Arthropoda</taxon>
        <taxon>Hexapoda</taxon>
        <taxon>Insecta</taxon>
        <taxon>Pterygota</taxon>
        <taxon>Neoptera</taxon>
        <taxon>Endopterygota</taxon>
        <taxon>Lepidoptera</taxon>
        <taxon>Glossata</taxon>
        <taxon>Ditrysia</taxon>
        <taxon>Tineoidea</taxon>
        <taxon>Psychidae</taxon>
        <taxon>Oiketicinae</taxon>
        <taxon>Eumeta</taxon>
    </lineage>
</organism>
<accession>A0A4C2ADD7</accession>
<evidence type="ECO:0000313" key="2">
    <source>
        <dbReference type="Proteomes" id="UP000299102"/>
    </source>
</evidence>
<dbReference type="EMBL" id="BGZK01002898">
    <property type="protein sequence ID" value="GBP97219.1"/>
    <property type="molecule type" value="Genomic_DNA"/>
</dbReference>
<comment type="caution">
    <text evidence="1">The sequence shown here is derived from an EMBL/GenBank/DDBJ whole genome shotgun (WGS) entry which is preliminary data.</text>
</comment>
<proteinExistence type="predicted"/>
<dbReference type="AlphaFoldDB" id="A0A4C2ADD7"/>
<evidence type="ECO:0000313" key="1">
    <source>
        <dbReference type="EMBL" id="GBP97219.1"/>
    </source>
</evidence>
<name>A0A4C2ADD7_EUMVA</name>